<dbReference type="PANTHER" id="PTHR24320:SF252">
    <property type="entry name" value="DEHYDROGENASE_REDUCTASE FAMILY PROTEIN, PUTATIVE (AFU_ORTHOLOGUE AFUA_3G08550)-RELATED"/>
    <property type="match status" value="1"/>
</dbReference>
<gene>
    <name evidence="5" type="ORF">CDV36_014186</name>
</gene>
<dbReference type="InterPro" id="IPR036291">
    <property type="entry name" value="NAD(P)-bd_dom_sf"/>
</dbReference>
<dbReference type="GO" id="GO:0016491">
    <property type="term" value="F:oxidoreductase activity"/>
    <property type="evidence" value="ECO:0007669"/>
    <property type="project" value="UniProtKB-KW"/>
</dbReference>
<comment type="caution">
    <text evidence="5">The sequence shown here is derived from an EMBL/GenBank/DDBJ whole genome shotgun (WGS) entry which is preliminary data.</text>
</comment>
<dbReference type="InterPro" id="IPR002347">
    <property type="entry name" value="SDR_fam"/>
</dbReference>
<keyword evidence="2" id="KW-0521">NADP</keyword>
<keyword evidence="3" id="KW-0560">Oxidoreductase</keyword>
<evidence type="ECO:0000256" key="3">
    <source>
        <dbReference type="ARBA" id="ARBA00023002"/>
    </source>
</evidence>
<dbReference type="Proteomes" id="UP000277212">
    <property type="component" value="Unassembled WGS sequence"/>
</dbReference>
<dbReference type="Pfam" id="PF00106">
    <property type="entry name" value="adh_short"/>
    <property type="match status" value="1"/>
</dbReference>
<name>A0A3M2RJS3_9HYPO</name>
<evidence type="ECO:0000313" key="6">
    <source>
        <dbReference type="Proteomes" id="UP000277212"/>
    </source>
</evidence>
<dbReference type="OrthoDB" id="542013at2759"/>
<dbReference type="Gene3D" id="3.40.50.720">
    <property type="entry name" value="NAD(P)-binding Rossmann-like Domain"/>
    <property type="match status" value="1"/>
</dbReference>
<dbReference type="EMBL" id="NKUJ01000434">
    <property type="protein sequence ID" value="RMJ05145.1"/>
    <property type="molecule type" value="Genomic_DNA"/>
</dbReference>
<comment type="similarity">
    <text evidence="1">Belongs to the short-chain dehydrogenases/reductases (SDR) family.</text>
</comment>
<dbReference type="SUPFAM" id="SSF51735">
    <property type="entry name" value="NAD(P)-binding Rossmann-fold domains"/>
    <property type="match status" value="1"/>
</dbReference>
<dbReference type="PANTHER" id="PTHR24320">
    <property type="entry name" value="RETINOL DEHYDROGENASE"/>
    <property type="match status" value="1"/>
</dbReference>
<protein>
    <recommendedName>
        <fullName evidence="7">Ketoreductase (KR) domain-containing protein</fullName>
    </recommendedName>
</protein>
<accession>A0A3M2RJS3</accession>
<evidence type="ECO:0000256" key="2">
    <source>
        <dbReference type="ARBA" id="ARBA00022857"/>
    </source>
</evidence>
<proteinExistence type="inferred from homology"/>
<reference evidence="5 6" key="1">
    <citation type="submission" date="2017-06" db="EMBL/GenBank/DDBJ databases">
        <title>Comparative genomic analysis of Ambrosia Fusariam Clade fungi.</title>
        <authorList>
            <person name="Stajich J.E."/>
            <person name="Carrillo J."/>
            <person name="Kijimoto T."/>
            <person name="Eskalen A."/>
            <person name="O'Donnell K."/>
            <person name="Kasson M."/>
        </authorList>
    </citation>
    <scope>NUCLEOTIDE SEQUENCE [LARGE SCALE GENOMIC DNA]</scope>
    <source>
        <strain evidence="5">UCR3666</strain>
    </source>
</reference>
<dbReference type="AlphaFoldDB" id="A0A3M2RJS3"/>
<keyword evidence="6" id="KW-1185">Reference proteome</keyword>
<feature type="region of interest" description="Disordered" evidence="4">
    <location>
        <begin position="324"/>
        <end position="343"/>
    </location>
</feature>
<dbReference type="STRING" id="2010991.A0A3M2RJS3"/>
<sequence>MSGIEFKQFVRSQYTPIPLPGHDFAQQTIIITGGNRGLGLEAARHFLRLNAAKIILAMRDVGQGHDCIASMKKSCPSSEGVVEIWELDLTNVETIRQFVARAMRLPRLDAVILNAGMATMSFQTVDGMERTLATNVTGTFLLAIGLLPALRLSALQFNVRPRIVLVSSQGHQSAVFTERTADDIFGALNDASKADMADRYDTTKLVQLLAFYALQDTVNRSWSGSIIFRTVDPGLCDTGLTREMPLLIRIIHRIMKMLLARTPEVGGRCIVLGAANFDKGDYDGGYVKDGVVESPPDAVTGPEAAKLKERVFSQLLSLLRRMDPQIMDSGPPMELDQEETRVA</sequence>
<evidence type="ECO:0008006" key="7">
    <source>
        <dbReference type="Google" id="ProtNLM"/>
    </source>
</evidence>
<evidence type="ECO:0000256" key="4">
    <source>
        <dbReference type="SAM" id="MobiDB-lite"/>
    </source>
</evidence>
<evidence type="ECO:0000313" key="5">
    <source>
        <dbReference type="EMBL" id="RMJ05145.1"/>
    </source>
</evidence>
<organism evidence="5 6">
    <name type="scientific">Fusarium kuroshium</name>
    <dbReference type="NCBI Taxonomy" id="2010991"/>
    <lineage>
        <taxon>Eukaryota</taxon>
        <taxon>Fungi</taxon>
        <taxon>Dikarya</taxon>
        <taxon>Ascomycota</taxon>
        <taxon>Pezizomycotina</taxon>
        <taxon>Sordariomycetes</taxon>
        <taxon>Hypocreomycetidae</taxon>
        <taxon>Hypocreales</taxon>
        <taxon>Nectriaceae</taxon>
        <taxon>Fusarium</taxon>
        <taxon>Fusarium solani species complex</taxon>
    </lineage>
</organism>
<dbReference type="PRINTS" id="PR00081">
    <property type="entry name" value="GDHRDH"/>
</dbReference>
<evidence type="ECO:0000256" key="1">
    <source>
        <dbReference type="ARBA" id="ARBA00006484"/>
    </source>
</evidence>